<feature type="signal peptide" evidence="1">
    <location>
        <begin position="1"/>
        <end position="28"/>
    </location>
</feature>
<feature type="chain" id="PRO_5002942518" description="DUF3887 domain-containing protein" evidence="1">
    <location>
        <begin position="29"/>
        <end position="148"/>
    </location>
</feature>
<evidence type="ECO:0000313" key="4">
    <source>
        <dbReference type="Proteomes" id="UP000005309"/>
    </source>
</evidence>
<dbReference type="RefSeq" id="WP_006690530.1">
    <property type="nucleotide sequence ID" value="NZ_GG694007.1"/>
</dbReference>
<keyword evidence="4" id="KW-1185">Reference proteome</keyword>
<evidence type="ECO:0000256" key="1">
    <source>
        <dbReference type="SAM" id="SignalP"/>
    </source>
</evidence>
<sequence>MKSCTLSRFLAAAFVAGSAFIAAPAVYAADAPAAQAQEEQAPFQGDVVQQHMMATIERFEKGDIAGLQAEATKDLRDHLTLDQINEAKGQFAPNWGTRVSVGKTYMTAGQENNAWFVVCEIAVGYQSTAVVYRLSYDANMQLAGFYVR</sequence>
<dbReference type="OrthoDB" id="1666647at2"/>
<accession>C4V172</accession>
<protein>
    <recommendedName>
        <fullName evidence="2">DUF3887 domain-containing protein</fullName>
    </recommendedName>
</protein>
<proteinExistence type="predicted"/>
<dbReference type="EMBL" id="ACLA01000004">
    <property type="protein sequence ID" value="EEQ49408.1"/>
    <property type="molecule type" value="Genomic_DNA"/>
</dbReference>
<keyword evidence="1" id="KW-0732">Signal</keyword>
<dbReference type="Proteomes" id="UP000005309">
    <property type="component" value="Unassembled WGS sequence"/>
</dbReference>
<organism evidence="3 4">
    <name type="scientific">Selenomonas flueggei ATCC 43531</name>
    <dbReference type="NCBI Taxonomy" id="638302"/>
    <lineage>
        <taxon>Bacteria</taxon>
        <taxon>Bacillati</taxon>
        <taxon>Bacillota</taxon>
        <taxon>Negativicutes</taxon>
        <taxon>Selenomonadales</taxon>
        <taxon>Selenomonadaceae</taxon>
        <taxon>Selenomonas</taxon>
    </lineage>
</organism>
<gene>
    <name evidence="3" type="ORF">HMPREF0908_0266</name>
</gene>
<name>C4V172_9FIRM</name>
<dbReference type="InterPro" id="IPR024981">
    <property type="entry name" value="DUF3887"/>
</dbReference>
<dbReference type="Pfam" id="PF13026">
    <property type="entry name" value="DUF3887"/>
    <property type="match status" value="1"/>
</dbReference>
<evidence type="ECO:0000313" key="3">
    <source>
        <dbReference type="EMBL" id="EEQ49408.1"/>
    </source>
</evidence>
<reference evidence="3 4" key="1">
    <citation type="submission" date="2009-04" db="EMBL/GenBank/DDBJ databases">
        <authorList>
            <person name="Qin X."/>
            <person name="Bachman B."/>
            <person name="Battles P."/>
            <person name="Bell A."/>
            <person name="Bess C."/>
            <person name="Bickham C."/>
            <person name="Chaboub L."/>
            <person name="Chen D."/>
            <person name="Coyle M."/>
            <person name="Deiros D.R."/>
            <person name="Dinh H."/>
            <person name="Forbes L."/>
            <person name="Fowler G."/>
            <person name="Francisco L."/>
            <person name="Fu Q."/>
            <person name="Gubbala S."/>
            <person name="Hale W."/>
            <person name="Han Y."/>
            <person name="Hemphill L."/>
            <person name="Highlander S.K."/>
            <person name="Hirani K."/>
            <person name="Hogues M."/>
            <person name="Jackson L."/>
            <person name="Jakkamsetti A."/>
            <person name="Javaid M."/>
            <person name="Jiang H."/>
            <person name="Korchina V."/>
            <person name="Kovar C."/>
            <person name="Lara F."/>
            <person name="Lee S."/>
            <person name="Mata R."/>
            <person name="Mathew T."/>
            <person name="Moen C."/>
            <person name="Morales K."/>
            <person name="Munidasa M."/>
            <person name="Nazareth L."/>
            <person name="Ngo R."/>
            <person name="Nguyen L."/>
            <person name="Okwuonu G."/>
            <person name="Ongeri F."/>
            <person name="Patil S."/>
            <person name="Petrosino J."/>
            <person name="Pham C."/>
            <person name="Pham P."/>
            <person name="Pu L.-L."/>
            <person name="Puazo M."/>
            <person name="Raj R."/>
            <person name="Reid J."/>
            <person name="Rouhana J."/>
            <person name="Saada N."/>
            <person name="Shang Y."/>
            <person name="Simmons D."/>
            <person name="Thornton R."/>
            <person name="Warren J."/>
            <person name="Weissenberger G."/>
            <person name="Zhang J."/>
            <person name="Zhang L."/>
            <person name="Zhou C."/>
            <person name="Zhu D."/>
            <person name="Muzny D."/>
            <person name="Worley K."/>
            <person name="Gibbs R."/>
        </authorList>
    </citation>
    <scope>NUCLEOTIDE SEQUENCE [LARGE SCALE GENOMIC DNA]</scope>
    <source>
        <strain evidence="3 4">ATCC 43531</strain>
    </source>
</reference>
<comment type="caution">
    <text evidence="3">The sequence shown here is derived from an EMBL/GenBank/DDBJ whole genome shotgun (WGS) entry which is preliminary data.</text>
</comment>
<evidence type="ECO:0000259" key="2">
    <source>
        <dbReference type="Pfam" id="PF13026"/>
    </source>
</evidence>
<dbReference type="AlphaFoldDB" id="C4V172"/>
<dbReference type="HOGENOM" id="CLU_1685378_0_0_9"/>
<dbReference type="Gene3D" id="3.10.450.590">
    <property type="match status" value="1"/>
</dbReference>
<feature type="domain" description="DUF3887" evidence="2">
    <location>
        <begin position="56"/>
        <end position="145"/>
    </location>
</feature>